<dbReference type="InterPro" id="IPR004155">
    <property type="entry name" value="PBS_lyase_HEAT"/>
</dbReference>
<dbReference type="EMBL" id="UINC01003703">
    <property type="protein sequence ID" value="SVA08561.1"/>
    <property type="molecule type" value="Genomic_DNA"/>
</dbReference>
<dbReference type="InterPro" id="IPR002130">
    <property type="entry name" value="Cyclophilin-type_PPIase_dom"/>
</dbReference>
<dbReference type="InterPro" id="IPR016024">
    <property type="entry name" value="ARM-type_fold"/>
</dbReference>
<dbReference type="Pfam" id="PF13646">
    <property type="entry name" value="HEAT_2"/>
    <property type="match status" value="1"/>
</dbReference>
<accession>A0A381SZ35</accession>
<dbReference type="AlphaFoldDB" id="A0A381SZ35"/>
<dbReference type="PROSITE" id="PS00170">
    <property type="entry name" value="CSA_PPIASE_1"/>
    <property type="match status" value="1"/>
</dbReference>
<dbReference type="SUPFAM" id="SSF50891">
    <property type="entry name" value="Cyclophilin-like"/>
    <property type="match status" value="1"/>
</dbReference>
<protein>
    <recommendedName>
        <fullName evidence="1">peptidylprolyl isomerase</fullName>
        <ecNumber evidence="1">5.2.1.8</ecNumber>
    </recommendedName>
</protein>
<keyword evidence="2" id="KW-0697">Rotamase</keyword>
<dbReference type="PROSITE" id="PS50072">
    <property type="entry name" value="CSA_PPIASE_2"/>
    <property type="match status" value="1"/>
</dbReference>
<evidence type="ECO:0000313" key="5">
    <source>
        <dbReference type="EMBL" id="SVA08561.1"/>
    </source>
</evidence>
<dbReference type="SUPFAM" id="SSF48371">
    <property type="entry name" value="ARM repeat"/>
    <property type="match status" value="1"/>
</dbReference>
<dbReference type="SMART" id="SM00567">
    <property type="entry name" value="EZ_HEAT"/>
    <property type="match status" value="3"/>
</dbReference>
<gene>
    <name evidence="5" type="ORF">METZ01_LOCUS61415</name>
</gene>
<dbReference type="PANTHER" id="PTHR45625:SF4">
    <property type="entry name" value="PEPTIDYLPROLYL ISOMERASE DOMAIN AND WD REPEAT-CONTAINING PROTEIN 1"/>
    <property type="match status" value="1"/>
</dbReference>
<feature type="domain" description="PPIase cyclophilin-type" evidence="4">
    <location>
        <begin position="589"/>
        <end position="701"/>
    </location>
</feature>
<reference evidence="5" key="1">
    <citation type="submission" date="2018-05" db="EMBL/GenBank/DDBJ databases">
        <authorList>
            <person name="Lanie J.A."/>
            <person name="Ng W.-L."/>
            <person name="Kazmierczak K.M."/>
            <person name="Andrzejewski T.M."/>
            <person name="Davidsen T.M."/>
            <person name="Wayne K.J."/>
            <person name="Tettelin H."/>
            <person name="Glass J.I."/>
            <person name="Rusch D."/>
            <person name="Podicherti R."/>
            <person name="Tsui H.-C.T."/>
            <person name="Winkler M.E."/>
        </authorList>
    </citation>
    <scope>NUCLEOTIDE SEQUENCE</scope>
</reference>
<dbReference type="GO" id="GO:0006457">
    <property type="term" value="P:protein folding"/>
    <property type="evidence" value="ECO:0007669"/>
    <property type="project" value="InterPro"/>
</dbReference>
<keyword evidence="3" id="KW-0413">Isomerase</keyword>
<evidence type="ECO:0000256" key="3">
    <source>
        <dbReference type="ARBA" id="ARBA00023235"/>
    </source>
</evidence>
<sequence>MNRQVAPTLLVLSIVFLVFGTPSSALTQSIKNAVNANTIFRQFLFEAEDSRVVDPQAFATLRAGLESADDELRLIAIRAFGRLERSDSVRWLINSIADESAEIRAEVANALGQSVESISEPTGGERTELSVVATVHAALTSRLYKETDSKVRAVLAQTLGRLSFRNTQSLAAAEQPLSALLDMRDVESLHTLLGVVDGLESLTRQNVGRHSLMSETVEGLRNIVIGPMPVVENTQDQDTLARVRRLAMSALAINGTVDRTMVEIALSDIDPQVRRLAATALGTAGTLNDRAALIMAALNDSVAMVRYEALRAYGGRLQSNGCQPIIDTLNTDDGNMHLSLLALDLLANECPSDQSVDLILASVAGELTSNQTFFSWHRPAHALVSLASVAPDRAKNLLPQFSKHQIWQVRSYAARAAAILAASDWLLVLANDSHPNVRTLAVRGLAQFEGHTADEVYLEALESSDYQLILTAARALEGSPDRRVTQTLITTLARLTAENSDTSRDPRVAILERLHELGSRRNAGVLRPYLEDFDTQVSNLAAEVLTKWTGQLHEPASVQMRTSDTPLLEPTFRIQHARIEMRSGRVFHLTMHPREAPATVARFARLSREGYYDGLMFHRVVPNFVIQGGSPGANEFAGDAMYLRDEVGLRPHVRGAVGISTRGRDTGDAQIFINLVDNPRLDHHYTVFATVTSGMDVVDQIIEGDVMQRITISEQ</sequence>
<organism evidence="5">
    <name type="scientific">marine metagenome</name>
    <dbReference type="NCBI Taxonomy" id="408172"/>
    <lineage>
        <taxon>unclassified sequences</taxon>
        <taxon>metagenomes</taxon>
        <taxon>ecological metagenomes</taxon>
    </lineage>
</organism>
<dbReference type="PRINTS" id="PR00153">
    <property type="entry name" value="CSAPPISMRASE"/>
</dbReference>
<dbReference type="EC" id="5.2.1.8" evidence="1"/>
<dbReference type="Gene3D" id="1.25.10.10">
    <property type="entry name" value="Leucine-rich Repeat Variant"/>
    <property type="match status" value="3"/>
</dbReference>
<dbReference type="PANTHER" id="PTHR45625">
    <property type="entry name" value="PEPTIDYL-PROLYL CIS-TRANS ISOMERASE-RELATED"/>
    <property type="match status" value="1"/>
</dbReference>
<dbReference type="Gene3D" id="2.40.100.10">
    <property type="entry name" value="Cyclophilin-like"/>
    <property type="match status" value="1"/>
</dbReference>
<evidence type="ECO:0000256" key="2">
    <source>
        <dbReference type="ARBA" id="ARBA00023110"/>
    </source>
</evidence>
<dbReference type="Pfam" id="PF00160">
    <property type="entry name" value="Pro_isomerase"/>
    <property type="match status" value="1"/>
</dbReference>
<dbReference type="InterPro" id="IPR044666">
    <property type="entry name" value="Cyclophilin_A-like"/>
</dbReference>
<evidence type="ECO:0000259" key="4">
    <source>
        <dbReference type="PROSITE" id="PS50072"/>
    </source>
</evidence>
<dbReference type="GO" id="GO:0003755">
    <property type="term" value="F:peptidyl-prolyl cis-trans isomerase activity"/>
    <property type="evidence" value="ECO:0007669"/>
    <property type="project" value="UniProtKB-KW"/>
</dbReference>
<dbReference type="CDD" id="cd00317">
    <property type="entry name" value="cyclophilin"/>
    <property type="match status" value="1"/>
</dbReference>
<dbReference type="InterPro" id="IPR020892">
    <property type="entry name" value="Cyclophilin-type_PPIase_CS"/>
</dbReference>
<evidence type="ECO:0000256" key="1">
    <source>
        <dbReference type="ARBA" id="ARBA00013194"/>
    </source>
</evidence>
<dbReference type="InterPro" id="IPR011989">
    <property type="entry name" value="ARM-like"/>
</dbReference>
<name>A0A381SZ35_9ZZZZ</name>
<dbReference type="InterPro" id="IPR029000">
    <property type="entry name" value="Cyclophilin-like_dom_sf"/>
</dbReference>
<proteinExistence type="predicted"/>